<accession>A0ABW0MHZ3</accession>
<feature type="chain" id="PRO_5045220696" evidence="1">
    <location>
        <begin position="37"/>
        <end position="563"/>
    </location>
</feature>
<keyword evidence="1" id="KW-0732">Signal</keyword>
<gene>
    <name evidence="2" type="ORF">ACFPQ5_06550</name>
</gene>
<evidence type="ECO:0000313" key="2">
    <source>
        <dbReference type="EMBL" id="MFC5477838.1"/>
    </source>
</evidence>
<dbReference type="InterPro" id="IPR010727">
    <property type="entry name" value="DUF1302"/>
</dbReference>
<comment type="caution">
    <text evidence="2">The sequence shown here is derived from an EMBL/GenBank/DDBJ whole genome shotgun (WGS) entry which is preliminary data.</text>
</comment>
<protein>
    <submittedName>
        <fullName evidence="2">DUF1302 domain-containing protein</fullName>
    </submittedName>
</protein>
<evidence type="ECO:0000256" key="1">
    <source>
        <dbReference type="SAM" id="SignalP"/>
    </source>
</evidence>
<sequence>MNQRSGVPSPAGLALRAIPAAAAAAAALACAFPAQATEIVLANPDIKMRLDATVRYTGGFRMEEPDQRLLRNYIYDEGDSKFDKHDMVTNRVDLLTEFDVSWRNKIGARVSAAAWYDEAYDDHSVRSPAGFLTAYRNATYNNEVKRYVNGPSGEILDAFVWGNVDLGPVPVNIKVGRQTNVWGEGLLLGAHAISYAQSPVDGVKAAINPGVETKEVFLPIGQVYLSAQVTDALTLVGQYYYEWKPTRIPHAGTYLMGADTAPSSDNLVFPVPGVAAQLIEARKPGDHGNWGVGARLNVESIESNFGAYYRRFDDYSPELGVQLLNFRGPLPTQARFLYPDKIDQYSLSFSRVIKSVAVGTELSYRKNGALNTPASVLTPTGARGDTWHAVVNGIYMLPATPLWATGTLVGELAYNRLDKVTTNPALYRSVGAPSCVDSRTGVAGSGTKDDGCSTKDAWQMALRFTPQYLNVLPSWDLALPVSATYGISGNAPSSGGGTEGELRWSIGATATYASKYEFSLLYADRKLPVRELNGRITGGAAHSNSSVGVIDRGWLSFTFKTAF</sequence>
<dbReference type="PROSITE" id="PS51257">
    <property type="entry name" value="PROKAR_LIPOPROTEIN"/>
    <property type="match status" value="1"/>
</dbReference>
<organism evidence="2 3">
    <name type="scientific">Massilia suwonensis</name>
    <dbReference type="NCBI Taxonomy" id="648895"/>
    <lineage>
        <taxon>Bacteria</taxon>
        <taxon>Pseudomonadati</taxon>
        <taxon>Pseudomonadota</taxon>
        <taxon>Betaproteobacteria</taxon>
        <taxon>Burkholderiales</taxon>
        <taxon>Oxalobacteraceae</taxon>
        <taxon>Telluria group</taxon>
        <taxon>Massilia</taxon>
    </lineage>
</organism>
<keyword evidence="3" id="KW-1185">Reference proteome</keyword>
<evidence type="ECO:0000313" key="3">
    <source>
        <dbReference type="Proteomes" id="UP001596101"/>
    </source>
</evidence>
<name>A0ABW0MHZ3_9BURK</name>
<feature type="signal peptide" evidence="1">
    <location>
        <begin position="1"/>
        <end position="36"/>
    </location>
</feature>
<proteinExistence type="predicted"/>
<dbReference type="Pfam" id="PF06980">
    <property type="entry name" value="DUF1302"/>
    <property type="match status" value="1"/>
</dbReference>
<dbReference type="EMBL" id="JBHSMR010000010">
    <property type="protein sequence ID" value="MFC5477838.1"/>
    <property type="molecule type" value="Genomic_DNA"/>
</dbReference>
<reference evidence="3" key="1">
    <citation type="journal article" date="2019" name="Int. J. Syst. Evol. Microbiol.">
        <title>The Global Catalogue of Microorganisms (GCM) 10K type strain sequencing project: providing services to taxonomists for standard genome sequencing and annotation.</title>
        <authorList>
            <consortium name="The Broad Institute Genomics Platform"/>
            <consortium name="The Broad Institute Genome Sequencing Center for Infectious Disease"/>
            <person name="Wu L."/>
            <person name="Ma J."/>
        </authorList>
    </citation>
    <scope>NUCLEOTIDE SEQUENCE [LARGE SCALE GENOMIC DNA]</scope>
    <source>
        <strain evidence="3">CCUG 43111</strain>
    </source>
</reference>
<dbReference type="RefSeq" id="WP_379752545.1">
    <property type="nucleotide sequence ID" value="NZ_JBHSMR010000010.1"/>
</dbReference>
<dbReference type="Proteomes" id="UP001596101">
    <property type="component" value="Unassembled WGS sequence"/>
</dbReference>